<dbReference type="EMBL" id="VUJU01007991">
    <property type="protein sequence ID" value="KAF0737160.1"/>
    <property type="molecule type" value="Genomic_DNA"/>
</dbReference>
<name>A0A6G0XAT3_APHCR</name>
<dbReference type="OrthoDB" id="6612097at2759"/>
<comment type="caution">
    <text evidence="1">The sequence shown here is derived from an EMBL/GenBank/DDBJ whole genome shotgun (WGS) entry which is preliminary data.</text>
</comment>
<accession>A0A6G0XAT3</accession>
<evidence type="ECO:0000313" key="2">
    <source>
        <dbReference type="Proteomes" id="UP000478052"/>
    </source>
</evidence>
<dbReference type="AlphaFoldDB" id="A0A6G0XAT3"/>
<proteinExistence type="predicted"/>
<keyword evidence="2" id="KW-1185">Reference proteome</keyword>
<reference evidence="1 2" key="1">
    <citation type="submission" date="2019-08" db="EMBL/GenBank/DDBJ databases">
        <title>Whole genome of Aphis craccivora.</title>
        <authorList>
            <person name="Voronova N.V."/>
            <person name="Shulinski R.S."/>
            <person name="Bandarenka Y.V."/>
            <person name="Zhorov D.G."/>
            <person name="Warner D."/>
        </authorList>
    </citation>
    <scope>NUCLEOTIDE SEQUENCE [LARGE SCALE GENOMIC DNA]</scope>
    <source>
        <strain evidence="1">180601</strain>
        <tissue evidence="1">Whole Body</tissue>
    </source>
</reference>
<evidence type="ECO:0000313" key="1">
    <source>
        <dbReference type="EMBL" id="KAF0737160.1"/>
    </source>
</evidence>
<sequence>MYCVLTSPLNGLFAGPGTKLKERLARSERGINRLDELARAHDIAYKNSNSLTDRHKANEILENQAWEVFKSKNSGIKEKAAYWLVTTAMKAKRKK</sequence>
<protein>
    <submittedName>
        <fullName evidence="1">Uncharacterized protein</fullName>
    </submittedName>
</protein>
<dbReference type="Proteomes" id="UP000478052">
    <property type="component" value="Unassembled WGS sequence"/>
</dbReference>
<gene>
    <name evidence="1" type="ORF">FWK35_00017531</name>
</gene>
<organism evidence="1 2">
    <name type="scientific">Aphis craccivora</name>
    <name type="common">Cowpea aphid</name>
    <dbReference type="NCBI Taxonomy" id="307492"/>
    <lineage>
        <taxon>Eukaryota</taxon>
        <taxon>Metazoa</taxon>
        <taxon>Ecdysozoa</taxon>
        <taxon>Arthropoda</taxon>
        <taxon>Hexapoda</taxon>
        <taxon>Insecta</taxon>
        <taxon>Pterygota</taxon>
        <taxon>Neoptera</taxon>
        <taxon>Paraneoptera</taxon>
        <taxon>Hemiptera</taxon>
        <taxon>Sternorrhyncha</taxon>
        <taxon>Aphidomorpha</taxon>
        <taxon>Aphidoidea</taxon>
        <taxon>Aphididae</taxon>
        <taxon>Aphidini</taxon>
        <taxon>Aphis</taxon>
        <taxon>Aphis</taxon>
    </lineage>
</organism>